<proteinExistence type="predicted"/>
<organism evidence="1">
    <name type="scientific">Culex pipiens</name>
    <name type="common">House mosquito</name>
    <dbReference type="NCBI Taxonomy" id="7175"/>
    <lineage>
        <taxon>Eukaryota</taxon>
        <taxon>Metazoa</taxon>
        <taxon>Ecdysozoa</taxon>
        <taxon>Arthropoda</taxon>
        <taxon>Hexapoda</taxon>
        <taxon>Insecta</taxon>
        <taxon>Pterygota</taxon>
        <taxon>Neoptera</taxon>
        <taxon>Endopterygota</taxon>
        <taxon>Diptera</taxon>
        <taxon>Nematocera</taxon>
        <taxon>Culicoidea</taxon>
        <taxon>Culicidae</taxon>
        <taxon>Culicinae</taxon>
        <taxon>Culicini</taxon>
        <taxon>Culex</taxon>
        <taxon>Culex</taxon>
    </lineage>
</organism>
<name>A0A8D8CV19_CULPI</name>
<dbReference type="EMBL" id="HBUE01141367">
    <property type="protein sequence ID" value="CAG6500910.1"/>
    <property type="molecule type" value="Transcribed_RNA"/>
</dbReference>
<protein>
    <submittedName>
        <fullName evidence="1">(northern house mosquito) hypothetical protein</fullName>
    </submittedName>
</protein>
<accession>A0A8D8CV19</accession>
<reference evidence="1" key="1">
    <citation type="submission" date="2021-05" db="EMBL/GenBank/DDBJ databases">
        <authorList>
            <person name="Alioto T."/>
            <person name="Alioto T."/>
            <person name="Gomez Garrido J."/>
        </authorList>
    </citation>
    <scope>NUCLEOTIDE SEQUENCE</scope>
</reference>
<dbReference type="AlphaFoldDB" id="A0A8D8CV19"/>
<sequence length="153" mass="17268">MSHSGSVDSETDEPGPDANTRHVYCAVLDRVLPGTEALHHLQSGVPGGRVSDLQQRAGKLHLLEQLRRSPVREWLRPRPSGGDDDDGAGEGREFLYYLFNNNVMHKFCLKLASSCLPLLCRRHQLRNQNMYLLLRARAPKTTKCGPILKERKK</sequence>
<dbReference type="EMBL" id="HBUE01141372">
    <property type="protein sequence ID" value="CAG6500915.1"/>
    <property type="molecule type" value="Transcribed_RNA"/>
</dbReference>
<evidence type="ECO:0000313" key="1">
    <source>
        <dbReference type="EMBL" id="CAG6500915.1"/>
    </source>
</evidence>